<evidence type="ECO:0000256" key="4">
    <source>
        <dbReference type="ARBA" id="ARBA00022692"/>
    </source>
</evidence>
<dbReference type="SUPFAM" id="SSF56112">
    <property type="entry name" value="Protein kinase-like (PK-like)"/>
    <property type="match status" value="1"/>
</dbReference>
<dbReference type="EC" id="4.6.1.2" evidence="3 15"/>
<reference evidence="20" key="2">
    <citation type="submission" date="2015-02" db="UniProtKB">
        <authorList>
            <consortium name="EnsemblMetazoa"/>
        </authorList>
    </citation>
    <scope>IDENTIFICATION</scope>
</reference>
<dbReference type="Gene3D" id="6.10.250.780">
    <property type="match status" value="1"/>
</dbReference>
<dbReference type="PROSITE" id="PS50125">
    <property type="entry name" value="GUANYLATE_CYCLASE_2"/>
    <property type="match status" value="1"/>
</dbReference>
<evidence type="ECO:0000256" key="16">
    <source>
        <dbReference type="SAM" id="Coils"/>
    </source>
</evidence>
<protein>
    <recommendedName>
        <fullName evidence="3 15">Guanylate cyclase</fullName>
        <ecNumber evidence="3 15">4.6.1.2</ecNumber>
    </recommendedName>
</protein>
<dbReference type="Gene3D" id="1.10.510.10">
    <property type="entry name" value="Transferase(Phosphotransferase) domain 1"/>
    <property type="match status" value="1"/>
</dbReference>
<feature type="transmembrane region" description="Helical" evidence="17">
    <location>
        <begin position="282"/>
        <end position="302"/>
    </location>
</feature>
<dbReference type="FunFam" id="1.10.510.10:FF:000420">
    <property type="entry name" value="Guanylate cyclase"/>
    <property type="match status" value="1"/>
</dbReference>
<evidence type="ECO:0000256" key="2">
    <source>
        <dbReference type="ARBA" id="ARBA00004479"/>
    </source>
</evidence>
<evidence type="ECO:0000256" key="12">
    <source>
        <dbReference type="ARBA" id="ARBA00023239"/>
    </source>
</evidence>
<keyword evidence="7 17" id="KW-1133">Transmembrane helix</keyword>
<dbReference type="InterPro" id="IPR050401">
    <property type="entry name" value="Cyclic_nucleotide_synthase"/>
</dbReference>
<dbReference type="GO" id="GO:0004016">
    <property type="term" value="F:adenylate cyclase activity"/>
    <property type="evidence" value="ECO:0007669"/>
    <property type="project" value="TreeGrafter"/>
</dbReference>
<dbReference type="SMART" id="SM00044">
    <property type="entry name" value="CYCc"/>
    <property type="match status" value="1"/>
</dbReference>
<comment type="subcellular location">
    <subcellularLocation>
        <location evidence="2">Membrane</location>
        <topology evidence="2">Single-pass type I membrane protein</topology>
    </subcellularLocation>
</comment>
<feature type="domain" description="Guanylate cyclase" evidence="19">
    <location>
        <begin position="697"/>
        <end position="827"/>
    </location>
</feature>
<dbReference type="HOGENOM" id="CLU_001072_1_3_1"/>
<evidence type="ECO:0000256" key="8">
    <source>
        <dbReference type="ARBA" id="ARBA00023134"/>
    </source>
</evidence>
<organism evidence="20 21">
    <name type="scientific">Strigamia maritima</name>
    <name type="common">European centipede</name>
    <name type="synonym">Geophilus maritimus</name>
    <dbReference type="NCBI Taxonomy" id="126957"/>
    <lineage>
        <taxon>Eukaryota</taxon>
        <taxon>Metazoa</taxon>
        <taxon>Ecdysozoa</taxon>
        <taxon>Arthropoda</taxon>
        <taxon>Myriapoda</taxon>
        <taxon>Chilopoda</taxon>
        <taxon>Pleurostigmophora</taxon>
        <taxon>Geophilomorpha</taxon>
        <taxon>Linotaeniidae</taxon>
        <taxon>Strigamia</taxon>
    </lineage>
</organism>
<comment type="catalytic activity">
    <reaction evidence="1 15">
        <text>GTP = 3',5'-cyclic GMP + diphosphate</text>
        <dbReference type="Rhea" id="RHEA:13665"/>
        <dbReference type="ChEBI" id="CHEBI:33019"/>
        <dbReference type="ChEBI" id="CHEBI:37565"/>
        <dbReference type="ChEBI" id="CHEBI:57746"/>
        <dbReference type="EC" id="4.6.1.2"/>
    </reaction>
</comment>
<keyword evidence="8" id="KW-0342">GTP-binding</keyword>
<dbReference type="FunFam" id="3.40.50.2300:FF:000311">
    <property type="entry name" value="Guanylate cyclase"/>
    <property type="match status" value="1"/>
</dbReference>
<dbReference type="Proteomes" id="UP000014500">
    <property type="component" value="Unassembled WGS sequence"/>
</dbReference>
<reference evidence="21" key="1">
    <citation type="submission" date="2011-05" db="EMBL/GenBank/DDBJ databases">
        <authorList>
            <person name="Richards S.R."/>
            <person name="Qu J."/>
            <person name="Jiang H."/>
            <person name="Jhangiani S.N."/>
            <person name="Agravi P."/>
            <person name="Goodspeed R."/>
            <person name="Gross S."/>
            <person name="Mandapat C."/>
            <person name="Jackson L."/>
            <person name="Mathew T."/>
            <person name="Pu L."/>
            <person name="Thornton R."/>
            <person name="Saada N."/>
            <person name="Wilczek-Boney K.B."/>
            <person name="Lee S."/>
            <person name="Kovar C."/>
            <person name="Wu Y."/>
            <person name="Scherer S.E."/>
            <person name="Worley K.C."/>
            <person name="Muzny D.M."/>
            <person name="Gibbs R."/>
        </authorList>
    </citation>
    <scope>NUCLEOTIDE SEQUENCE</scope>
    <source>
        <strain evidence="21">Brora</strain>
    </source>
</reference>
<dbReference type="InterPro" id="IPR018297">
    <property type="entry name" value="A/G_cyclase_CS"/>
</dbReference>
<keyword evidence="11" id="KW-0325">Glycoprotein</keyword>
<accession>T1ITS9</accession>
<dbReference type="PRINTS" id="PR00255">
    <property type="entry name" value="NATPEPTIDER"/>
</dbReference>
<keyword evidence="10" id="KW-0675">Receptor</keyword>
<dbReference type="EMBL" id="JH431498">
    <property type="status" value="NOT_ANNOTATED_CDS"/>
    <property type="molecule type" value="Genomic_DNA"/>
</dbReference>
<evidence type="ECO:0000313" key="21">
    <source>
        <dbReference type="Proteomes" id="UP000014500"/>
    </source>
</evidence>
<keyword evidence="21" id="KW-1185">Reference proteome</keyword>
<keyword evidence="5" id="KW-0732">Signal</keyword>
<evidence type="ECO:0000256" key="10">
    <source>
        <dbReference type="ARBA" id="ARBA00023170"/>
    </source>
</evidence>
<sequence length="891" mass="101929">MFAREFLHASNLHAKICNIVNEPLILILISLGFFQYCYNNYNLLYFSYVILGQYYEHLGLMVTMQKKGLFENGEYFVVGVDIEQYDQDNPGMYLRDETEDIAQVAYQSYIGVIGSPPVGFEEFSIKVNDYMEKEPFNYPNPLTFLGGRKRIRAEAAYLYDAVYVYARALNETLGSDEDAFDGRVMFKYMRGQTYKSAMGYIVHMDENGDAEGNYTLVARKPILHSPGQYGLFPIGTFIYTDNDSIPVLRLNSSIDWIGLGPPIDEPKCGFRNELCTSRTSEVIAGVAGGIVLTFMIIVLIAYRNWKYEQELDSLLWKIDFREIKLKEFIPATNGNGNCKTSRMVHPVIRASQISLNSNPDLDFRYSTIYTQIGYYKGHICAVKWVRKKNIDITRKMKKELKIMRDLHHDNLNSFIGACVDPPNVCIITEYCARGSLKDILQNVEVKLDNMFIASLVDDIIRGMIYLHDGPIRSHGRLESSNCLVDSRWVLKITDFGLQEFKDGAEINDQLDPSYYYESLLYRAPELLRSANTSSNGTQKGDVYSFAIILYEIHCRQGPFGTIDMTPQEILKRVIDGTDAGTPFRPQLELMDNPSDYVKICLRECWNEVAEERPDFKIIRQRIRPQRKGMRSNIFDNMIAMMEKYANNLEALVDEKTDQLIEEKKKTDALLYEMLPRYVIEQLKGGKPVEAESFDTVTIYFSDIVGFTEMSAQSTPLQVVDFLNDLYTCFDSIIENYDVYKVETIGDAYMVVSGLPIRNGDSHAGEIASMSLHLLDAVRKFIIRHRPNDKLKLRIGIHSGPVCAGVVGLKMPRYCLFGDTVNTASRMESNGSPLKVHCSYQCRDILDKLGGYTLEERGFVKMKFMNDDVKKNILNLVMLEQNKSKGEMKTYW</sequence>
<dbReference type="SUPFAM" id="SSF55073">
    <property type="entry name" value="Nucleotide cyclase"/>
    <property type="match status" value="1"/>
</dbReference>
<dbReference type="FunFam" id="3.30.70.1230:FF:000004">
    <property type="entry name" value="Guanylate cyclase"/>
    <property type="match status" value="1"/>
</dbReference>
<dbReference type="Pfam" id="PF00211">
    <property type="entry name" value="Guanylate_cyc"/>
    <property type="match status" value="1"/>
</dbReference>
<feature type="coiled-coil region" evidence="16">
    <location>
        <begin position="634"/>
        <end position="665"/>
    </location>
</feature>
<dbReference type="GO" id="GO:0001653">
    <property type="term" value="F:peptide receptor activity"/>
    <property type="evidence" value="ECO:0007669"/>
    <property type="project" value="TreeGrafter"/>
</dbReference>
<evidence type="ECO:0000256" key="3">
    <source>
        <dbReference type="ARBA" id="ARBA00012202"/>
    </source>
</evidence>
<evidence type="ECO:0000256" key="17">
    <source>
        <dbReference type="SAM" id="Phobius"/>
    </source>
</evidence>
<dbReference type="OMA" id="FRYSMIY"/>
<evidence type="ECO:0000256" key="15">
    <source>
        <dbReference type="RuleBase" id="RU003431"/>
    </source>
</evidence>
<dbReference type="STRING" id="126957.T1ITS9"/>
<dbReference type="InterPro" id="IPR001170">
    <property type="entry name" value="ANPR/GUC"/>
</dbReference>
<dbReference type="Pfam" id="PF01094">
    <property type="entry name" value="ANF_receptor"/>
    <property type="match status" value="1"/>
</dbReference>
<evidence type="ECO:0000256" key="5">
    <source>
        <dbReference type="ARBA" id="ARBA00022729"/>
    </source>
</evidence>
<dbReference type="PANTHER" id="PTHR11920:SF335">
    <property type="entry name" value="GUANYLATE CYCLASE"/>
    <property type="match status" value="1"/>
</dbReference>
<evidence type="ECO:0000256" key="6">
    <source>
        <dbReference type="ARBA" id="ARBA00022741"/>
    </source>
</evidence>
<dbReference type="CDD" id="cd14042">
    <property type="entry name" value="PK_GC-A_B"/>
    <property type="match status" value="1"/>
</dbReference>
<evidence type="ECO:0000256" key="9">
    <source>
        <dbReference type="ARBA" id="ARBA00023136"/>
    </source>
</evidence>
<dbReference type="PANTHER" id="PTHR11920">
    <property type="entry name" value="GUANYLYL CYCLASE"/>
    <property type="match status" value="1"/>
</dbReference>
<comment type="similarity">
    <text evidence="14">Belongs to the adenylyl cyclase class-4/guanylyl cyclase family.</text>
</comment>
<keyword evidence="9 17" id="KW-0472">Membrane</keyword>
<dbReference type="eggNOG" id="KOG1023">
    <property type="taxonomic scope" value="Eukaryota"/>
</dbReference>
<dbReference type="InterPro" id="IPR011009">
    <property type="entry name" value="Kinase-like_dom_sf"/>
</dbReference>
<dbReference type="InterPro" id="IPR000719">
    <property type="entry name" value="Prot_kinase_dom"/>
</dbReference>
<dbReference type="PROSITE" id="PS00452">
    <property type="entry name" value="GUANYLATE_CYCLASE_1"/>
    <property type="match status" value="1"/>
</dbReference>
<name>T1ITS9_STRMM</name>
<dbReference type="Gene3D" id="3.30.70.1230">
    <property type="entry name" value="Nucleotide cyclase"/>
    <property type="match status" value="1"/>
</dbReference>
<evidence type="ECO:0000256" key="14">
    <source>
        <dbReference type="RuleBase" id="RU000405"/>
    </source>
</evidence>
<dbReference type="CDD" id="cd07302">
    <property type="entry name" value="CHD"/>
    <property type="match status" value="1"/>
</dbReference>
<evidence type="ECO:0000256" key="1">
    <source>
        <dbReference type="ARBA" id="ARBA00001436"/>
    </source>
</evidence>
<dbReference type="GO" id="GO:0005524">
    <property type="term" value="F:ATP binding"/>
    <property type="evidence" value="ECO:0007669"/>
    <property type="project" value="InterPro"/>
</dbReference>
<dbReference type="SUPFAM" id="SSF53822">
    <property type="entry name" value="Periplasmic binding protein-like I"/>
    <property type="match status" value="1"/>
</dbReference>
<dbReference type="GO" id="GO:0004383">
    <property type="term" value="F:guanylate cyclase activity"/>
    <property type="evidence" value="ECO:0007669"/>
    <property type="project" value="UniProtKB-EC"/>
</dbReference>
<dbReference type="InterPro" id="IPR001245">
    <property type="entry name" value="Ser-Thr/Tyr_kinase_cat_dom"/>
</dbReference>
<evidence type="ECO:0000256" key="13">
    <source>
        <dbReference type="ARBA" id="ARBA00023293"/>
    </source>
</evidence>
<evidence type="ECO:0000313" key="20">
    <source>
        <dbReference type="EnsemblMetazoa" id="SMAR004537-PA"/>
    </source>
</evidence>
<dbReference type="InterPro" id="IPR028082">
    <property type="entry name" value="Peripla_BP_I"/>
</dbReference>
<dbReference type="EnsemblMetazoa" id="SMAR004537-RA">
    <property type="protein sequence ID" value="SMAR004537-PA"/>
    <property type="gene ID" value="SMAR004537"/>
</dbReference>
<keyword evidence="13 15" id="KW-0141">cGMP biosynthesis</keyword>
<dbReference type="GO" id="GO:0005886">
    <property type="term" value="C:plasma membrane"/>
    <property type="evidence" value="ECO:0007669"/>
    <property type="project" value="TreeGrafter"/>
</dbReference>
<dbReference type="GO" id="GO:0007168">
    <property type="term" value="P:receptor guanylyl cyclase signaling pathway"/>
    <property type="evidence" value="ECO:0007669"/>
    <property type="project" value="TreeGrafter"/>
</dbReference>
<dbReference type="Pfam" id="PF07714">
    <property type="entry name" value="PK_Tyr_Ser-Thr"/>
    <property type="match status" value="1"/>
</dbReference>
<keyword evidence="12 14" id="KW-0456">Lyase</keyword>
<dbReference type="GO" id="GO:0005525">
    <property type="term" value="F:GTP binding"/>
    <property type="evidence" value="ECO:0007669"/>
    <property type="project" value="UniProtKB-KW"/>
</dbReference>
<evidence type="ECO:0000256" key="11">
    <source>
        <dbReference type="ARBA" id="ARBA00023180"/>
    </source>
</evidence>
<dbReference type="InterPro" id="IPR001054">
    <property type="entry name" value="A/G_cyclase"/>
</dbReference>
<keyword evidence="16" id="KW-0175">Coiled coil</keyword>
<dbReference type="Gene3D" id="3.40.50.2300">
    <property type="match status" value="1"/>
</dbReference>
<evidence type="ECO:0000259" key="19">
    <source>
        <dbReference type="PROSITE" id="PS50125"/>
    </source>
</evidence>
<evidence type="ECO:0000259" key="18">
    <source>
        <dbReference type="PROSITE" id="PS50011"/>
    </source>
</evidence>
<dbReference type="GO" id="GO:0004672">
    <property type="term" value="F:protein kinase activity"/>
    <property type="evidence" value="ECO:0007669"/>
    <property type="project" value="InterPro"/>
</dbReference>
<dbReference type="InterPro" id="IPR029787">
    <property type="entry name" value="Nucleotide_cyclase"/>
</dbReference>
<dbReference type="PhylomeDB" id="T1ITS9"/>
<evidence type="ECO:0000256" key="7">
    <source>
        <dbReference type="ARBA" id="ARBA00022989"/>
    </source>
</evidence>
<dbReference type="PROSITE" id="PS50011">
    <property type="entry name" value="PROTEIN_KINASE_DOM"/>
    <property type="match status" value="1"/>
</dbReference>
<dbReference type="InterPro" id="IPR001828">
    <property type="entry name" value="ANF_lig-bd_rcpt"/>
</dbReference>
<proteinExistence type="inferred from homology"/>
<keyword evidence="4 17" id="KW-0812">Transmembrane</keyword>
<dbReference type="AlphaFoldDB" id="T1ITS9"/>
<keyword evidence="6" id="KW-0547">Nucleotide-binding</keyword>
<feature type="domain" description="Protein kinase" evidence="18">
    <location>
        <begin position="327"/>
        <end position="626"/>
    </location>
</feature>
<dbReference type="GO" id="GO:0035556">
    <property type="term" value="P:intracellular signal transduction"/>
    <property type="evidence" value="ECO:0007669"/>
    <property type="project" value="InterPro"/>
</dbReference>